<feature type="compositionally biased region" description="Basic and acidic residues" evidence="3">
    <location>
        <begin position="525"/>
        <end position="542"/>
    </location>
</feature>
<feature type="region of interest" description="Disordered" evidence="3">
    <location>
        <begin position="638"/>
        <end position="675"/>
    </location>
</feature>
<feature type="compositionally biased region" description="Basic and acidic residues" evidence="3">
    <location>
        <begin position="85"/>
        <end position="97"/>
    </location>
</feature>
<feature type="compositionally biased region" description="Polar residues" evidence="3">
    <location>
        <begin position="711"/>
        <end position="722"/>
    </location>
</feature>
<accession>A0A914AC45</accession>
<dbReference type="InterPro" id="IPR001130">
    <property type="entry name" value="TatD-like"/>
</dbReference>
<keyword evidence="2" id="KW-0378">Hydrolase</keyword>
<feature type="region of interest" description="Disordered" evidence="3">
    <location>
        <begin position="53"/>
        <end position="127"/>
    </location>
</feature>
<dbReference type="Proteomes" id="UP000887568">
    <property type="component" value="Unplaced"/>
</dbReference>
<feature type="region of interest" description="Disordered" evidence="3">
    <location>
        <begin position="555"/>
        <end position="619"/>
    </location>
</feature>
<feature type="region of interest" description="Disordered" evidence="3">
    <location>
        <begin position="703"/>
        <end position="773"/>
    </location>
</feature>
<feature type="region of interest" description="Disordered" evidence="3">
    <location>
        <begin position="139"/>
        <end position="162"/>
    </location>
</feature>
<dbReference type="InterPro" id="IPR018228">
    <property type="entry name" value="DNase_TatD-rel_CS"/>
</dbReference>
<feature type="region of interest" description="Disordered" evidence="3">
    <location>
        <begin position="482"/>
        <end position="542"/>
    </location>
</feature>
<feature type="compositionally biased region" description="Basic residues" evidence="3">
    <location>
        <begin position="215"/>
        <end position="229"/>
    </location>
</feature>
<feature type="compositionally biased region" description="Polar residues" evidence="3">
    <location>
        <begin position="307"/>
        <end position="318"/>
    </location>
</feature>
<dbReference type="RefSeq" id="XP_038061490.1">
    <property type="nucleotide sequence ID" value="XM_038205562.1"/>
</dbReference>
<dbReference type="PROSITE" id="PS01091">
    <property type="entry name" value="TATD_3"/>
    <property type="match status" value="1"/>
</dbReference>
<dbReference type="Pfam" id="PF01026">
    <property type="entry name" value="TatD_DNase"/>
    <property type="match status" value="1"/>
</dbReference>
<feature type="compositionally biased region" description="Acidic residues" evidence="3">
    <location>
        <begin position="876"/>
        <end position="889"/>
    </location>
</feature>
<feature type="region of interest" description="Disordered" evidence="3">
    <location>
        <begin position="858"/>
        <end position="889"/>
    </location>
</feature>
<feature type="compositionally biased region" description="Basic and acidic residues" evidence="3">
    <location>
        <begin position="409"/>
        <end position="426"/>
    </location>
</feature>
<feature type="compositionally biased region" description="Basic and acidic residues" evidence="3">
    <location>
        <begin position="116"/>
        <end position="127"/>
    </location>
</feature>
<dbReference type="InterPro" id="IPR032466">
    <property type="entry name" value="Metal_Hydrolase"/>
</dbReference>
<comment type="similarity">
    <text evidence="1">Belongs to the metallo-dependent hydrolases superfamily. TatD-type hydrolase family.</text>
</comment>
<feature type="region of interest" description="Disordered" evidence="3">
    <location>
        <begin position="177"/>
        <end position="267"/>
    </location>
</feature>
<feature type="compositionally biased region" description="Polar residues" evidence="3">
    <location>
        <begin position="740"/>
        <end position="757"/>
    </location>
</feature>
<feature type="compositionally biased region" description="Low complexity" evidence="3">
    <location>
        <begin position="511"/>
        <end position="524"/>
    </location>
</feature>
<feature type="region of interest" description="Disordered" evidence="3">
    <location>
        <begin position="389"/>
        <end position="467"/>
    </location>
</feature>
<feature type="compositionally biased region" description="Basic residues" evidence="3">
    <location>
        <begin position="433"/>
        <end position="444"/>
    </location>
</feature>
<dbReference type="OMA" id="RRNTTEM"/>
<dbReference type="FunFam" id="3.20.20.140:FF:000027">
    <property type="entry name" value="putative deoxyribonuclease TATDN2"/>
    <property type="match status" value="1"/>
</dbReference>
<proteinExistence type="inferred from homology"/>
<dbReference type="PANTHER" id="PTHR46363">
    <property type="entry name" value="DEOXYRIBONUCLEASE TATDN2-RELATED"/>
    <property type="match status" value="1"/>
</dbReference>
<dbReference type="CDD" id="cd01310">
    <property type="entry name" value="TatD_DNAse"/>
    <property type="match status" value="1"/>
</dbReference>
<dbReference type="PANTHER" id="PTHR46363:SF1">
    <property type="entry name" value="DEOXYRIBONUCLEASE TATDN2-RELATED"/>
    <property type="match status" value="1"/>
</dbReference>
<dbReference type="Gene3D" id="3.20.20.140">
    <property type="entry name" value="Metal-dependent hydrolases"/>
    <property type="match status" value="1"/>
</dbReference>
<feature type="compositionally biased region" description="Basic and acidic residues" evidence="3">
    <location>
        <begin position="492"/>
        <end position="502"/>
    </location>
</feature>
<feature type="compositionally biased region" description="Basic and acidic residues" evidence="3">
    <location>
        <begin position="593"/>
        <end position="617"/>
    </location>
</feature>
<evidence type="ECO:0000313" key="5">
    <source>
        <dbReference type="Proteomes" id="UP000887568"/>
    </source>
</evidence>
<feature type="region of interest" description="Disordered" evidence="3">
    <location>
        <begin position="291"/>
        <end position="323"/>
    </location>
</feature>
<protein>
    <submittedName>
        <fullName evidence="4">Uncharacterized protein</fullName>
    </submittedName>
</protein>
<dbReference type="SUPFAM" id="SSF51556">
    <property type="entry name" value="Metallo-dependent hydrolases"/>
    <property type="match status" value="1"/>
</dbReference>
<organism evidence="4 5">
    <name type="scientific">Patiria miniata</name>
    <name type="common">Bat star</name>
    <name type="synonym">Asterina miniata</name>
    <dbReference type="NCBI Taxonomy" id="46514"/>
    <lineage>
        <taxon>Eukaryota</taxon>
        <taxon>Metazoa</taxon>
        <taxon>Echinodermata</taxon>
        <taxon>Eleutherozoa</taxon>
        <taxon>Asterozoa</taxon>
        <taxon>Asteroidea</taxon>
        <taxon>Valvatacea</taxon>
        <taxon>Valvatida</taxon>
        <taxon>Asterinidae</taxon>
        <taxon>Patiria</taxon>
    </lineage>
</organism>
<evidence type="ECO:0000256" key="3">
    <source>
        <dbReference type="SAM" id="MobiDB-lite"/>
    </source>
</evidence>
<name>A0A914AC45_PATMI</name>
<dbReference type="GO" id="GO:0016788">
    <property type="term" value="F:hydrolase activity, acting on ester bonds"/>
    <property type="evidence" value="ECO:0007669"/>
    <property type="project" value="InterPro"/>
</dbReference>
<dbReference type="OrthoDB" id="9980814at2759"/>
<dbReference type="EnsemblMetazoa" id="XM_038205562.1">
    <property type="protein sequence ID" value="XP_038061490.1"/>
    <property type="gene ID" value="LOC119732154"/>
</dbReference>
<evidence type="ECO:0000256" key="1">
    <source>
        <dbReference type="ARBA" id="ARBA00009275"/>
    </source>
</evidence>
<dbReference type="GeneID" id="119732154"/>
<evidence type="ECO:0000313" key="4">
    <source>
        <dbReference type="EnsemblMetazoa" id="XP_038061490.1"/>
    </source>
</evidence>
<evidence type="ECO:0000256" key="2">
    <source>
        <dbReference type="ARBA" id="ARBA00022801"/>
    </source>
</evidence>
<reference evidence="4" key="1">
    <citation type="submission" date="2022-11" db="UniProtKB">
        <authorList>
            <consortium name="EnsemblMetazoa"/>
        </authorList>
    </citation>
    <scope>IDENTIFICATION</scope>
</reference>
<feature type="compositionally biased region" description="Basic and acidic residues" evidence="3">
    <location>
        <begin position="858"/>
        <end position="875"/>
    </location>
</feature>
<keyword evidence="5" id="KW-1185">Reference proteome</keyword>
<sequence length="1474" mass="163397">MQHMASNRDDKGELSFSEWCDRKFTNMYSHDEFASPCHKSIGQTPIKARLQMTPAKQDGRNADTGTLGHKGHRRVTQPPFFSCSDGKKTRPRDEAHLRATQSTNPERWPRISPKVSQKDVKPPSARCCDKMKSLSVSDEAGGSALVHDDTQPETNKISPRNPVKKIEKIKCTVSEDVLDEMGANEKKARRVSVDSGSSGQESHASKRTFSELSPGRKHTRSRKGKKRLRGSGICPKKTEEVQQQAVCSPDVTSHDWDNSKMSSGSDVTRVMTVEDISNKKASIQTQETLCTATKERSRTKPGKNKTVESVSMQPTGKDSSGKVKFQIKSKTVFSKSMYVDSSRKCGDVSTSTGQKLHVVVAGSKISRKDSTVAKVEETQWKGDSILTSTCMHSSSSRSRVEAVTGKKQNANEEGQRSEYAKEKPTEDNTVAKVKYRKDSKKSRSGKCPEEVRVPSGEYDVESSVDSEGTKYETQFAKAWEAAFDDGPQISSRGEKVAKEDCTSKSGPAQPSCEKLSKSSSSTGKSVDKAKVHIAEQRSKSEECVSNTKEIHVKCKMEKHKLSPPTATSRHGGLVAEKSSVNSIPRAKGAGTKEVQDGKKVTKDKRADCRSPSPKDKSSVGASFFTKCVLDSVLKPLSLPRSAAKVRPKSAESAKTTRRTDRTGHVQRKPSRPTSKVRLEHIYQAFDNAVSIGSEEEVEAEPLIGKKLETKPGSQLSKESQPETFGIPDHRQSQKFHHISQHQTENQIKPQPESLNRYSNKEAEDETMECCTNSQPLTGFKVDSRSANLEESVQAASCTSQFIPRSVSRNREKVSLAEGKSKVSSTPAIDEKSSEEVAGVCVDEKTMAKTDYIVDWLDKQDQPRTESSKVTGRQDLEPGEVPDDSSSSDEAWEQLVDSIMKGNNEEIFSSPYCKRVSQQKRHASGIRSVAPFRSSSFPVELEFKPRISTSQKNVATVSPYYVHPPAPQPMKSSACTWSGPMPDFLDENNSLNPSARPFHPFNSTQKPSDVTHSMNTMGSFSALQGKRENTKTTPARVLERAPGDYPGNRDSSPTIMHGDALPASSNAQKIQPVFNVPPRFLRLAQLQSCKGQPVNVHVSSRLPSSPECVYSKGICRENLVSTSRTPSLIPQSSTSSLSVMTSKASSRSWTLGSLGWSSSLTRTPGTITPTRFTPWTNEVSTPSPWKTCHAPKDTSVELCPIVDYPVCSVPYIDTHCHIDFLFQRSEFHGTFEKFSRIHNFPPNYAGCLAVFCTPEGFEQGALWKDLVMEKNIWMAFGCHPHHAKSYDGIVEENIIRRMRHPKAIALGEIGLDYSNRCTSDRPLQIEVFRRQLRIALQMGKPLVIHSRDAEHDTLSIMKEIVPRNYKIHRHCFTGSPQEARNFFQAFPNSFIGLTALVTFPSAFPVHRTATEIPLGKILLETDAPYFLPKQCPRVMRWANPSMAVFVAVRIAQLRGIPLDEVLYAVRRNTTEMYGI</sequence>
<dbReference type="PROSITE" id="PS01137">
    <property type="entry name" value="TATD_1"/>
    <property type="match status" value="1"/>
</dbReference>